<dbReference type="AlphaFoldDB" id="A0A4Y9JS20"/>
<dbReference type="EMBL" id="SPPA01000023">
    <property type="protein sequence ID" value="TFV08613.1"/>
    <property type="molecule type" value="Genomic_DNA"/>
</dbReference>
<organism evidence="2 3">
    <name type="scientific">Muribacter muris</name>
    <dbReference type="NCBI Taxonomy" id="67855"/>
    <lineage>
        <taxon>Bacteria</taxon>
        <taxon>Pseudomonadati</taxon>
        <taxon>Pseudomonadota</taxon>
        <taxon>Gammaproteobacteria</taxon>
        <taxon>Pasteurellales</taxon>
        <taxon>Pasteurellaceae</taxon>
        <taxon>Muribacter</taxon>
    </lineage>
</organism>
<dbReference type="RefSeq" id="WP_135058006.1">
    <property type="nucleotide sequence ID" value="NZ_JADGLC010000023.1"/>
</dbReference>
<dbReference type="InterPro" id="IPR018875">
    <property type="entry name" value="Antirepressor_Ant_N"/>
</dbReference>
<dbReference type="Pfam" id="PF10547">
    <property type="entry name" value="P22_AR_N"/>
    <property type="match status" value="1"/>
</dbReference>
<name>A0A4Y9JS20_9PAST</name>
<comment type="caution">
    <text evidence="2">The sequence shown here is derived from an EMBL/GenBank/DDBJ whole genome shotgun (WGS) entry which is preliminary data.</text>
</comment>
<feature type="domain" description="Antirepressor protein ant N-terminal" evidence="1">
    <location>
        <begin position="7"/>
        <end position="119"/>
    </location>
</feature>
<gene>
    <name evidence="2" type="ORF">E4T80_10000</name>
</gene>
<evidence type="ECO:0000313" key="2">
    <source>
        <dbReference type="EMBL" id="TFV08613.1"/>
    </source>
</evidence>
<dbReference type="OrthoDB" id="1042522at2"/>
<reference evidence="2 3" key="1">
    <citation type="submission" date="2019-03" db="EMBL/GenBank/DDBJ databases">
        <title>Diversity of the mouse oral microbiome.</title>
        <authorList>
            <person name="Joseph S."/>
            <person name="Aduse-Opoku J."/>
            <person name="Curtis M."/>
            <person name="Wade W."/>
            <person name="Hashim A."/>
        </authorList>
    </citation>
    <scope>NUCLEOTIDE SEQUENCE [LARGE SCALE GENOMIC DNA]</scope>
    <source>
        <strain evidence="2 3">WT12</strain>
    </source>
</reference>
<dbReference type="Proteomes" id="UP000297396">
    <property type="component" value="Unassembled WGS sequence"/>
</dbReference>
<evidence type="ECO:0000313" key="3">
    <source>
        <dbReference type="Proteomes" id="UP000297396"/>
    </source>
</evidence>
<accession>A0A4Y9JS20</accession>
<sequence>MTTQISTIQFHNQSLVTFEKDGIFYTAMKPICENIGLAWEAQLARLKRDEVLGSTMIVMIIVAEDGKKREMICLPIDYLNGWLFGIDVKRVKPEIRETLIMYKKECYQALADYWFKGKAERLQNLQPNLPLAEVEADEEALHIIVNLFHSLSEAHEFSVLAHDVDHRWLKQSIDKELGGHLLHNLNHPAKNALDKAKKYIHAKSERIMFVKGMLSLLEEPKPKRIANF</sequence>
<proteinExistence type="predicted"/>
<dbReference type="PRINTS" id="PR01994">
    <property type="entry name" value="ANTIREPRESSR"/>
</dbReference>
<evidence type="ECO:0000259" key="1">
    <source>
        <dbReference type="Pfam" id="PF10547"/>
    </source>
</evidence>
<protein>
    <recommendedName>
        <fullName evidence="1">Antirepressor protein ant N-terminal domain-containing protein</fullName>
    </recommendedName>
</protein>